<dbReference type="EMBL" id="QEAQ01000028">
    <property type="protein sequence ID" value="TPX59155.1"/>
    <property type="molecule type" value="Genomic_DNA"/>
</dbReference>
<evidence type="ECO:0000313" key="3">
    <source>
        <dbReference type="Proteomes" id="UP000318582"/>
    </source>
</evidence>
<dbReference type="AlphaFoldDB" id="A0A507E781"/>
<dbReference type="Pfam" id="PF14769">
    <property type="entry name" value="CLAMP"/>
    <property type="match status" value="1"/>
</dbReference>
<protein>
    <submittedName>
        <fullName evidence="2">Uncharacterized protein</fullName>
    </submittedName>
</protein>
<evidence type="ECO:0000256" key="1">
    <source>
        <dbReference type="SAM" id="MobiDB-lite"/>
    </source>
</evidence>
<keyword evidence="3" id="KW-1185">Reference proteome</keyword>
<proteinExistence type="predicted"/>
<dbReference type="STRING" id="109895.A0A507E781"/>
<dbReference type="InterPro" id="IPR032727">
    <property type="entry name" value="CLAMP"/>
</dbReference>
<organism evidence="2 3">
    <name type="scientific">Powellomyces hirtus</name>
    <dbReference type="NCBI Taxonomy" id="109895"/>
    <lineage>
        <taxon>Eukaryota</taxon>
        <taxon>Fungi</taxon>
        <taxon>Fungi incertae sedis</taxon>
        <taxon>Chytridiomycota</taxon>
        <taxon>Chytridiomycota incertae sedis</taxon>
        <taxon>Chytridiomycetes</taxon>
        <taxon>Spizellomycetales</taxon>
        <taxon>Powellomycetaceae</taxon>
        <taxon>Powellomyces</taxon>
    </lineage>
</organism>
<dbReference type="PANTHER" id="PTHR28457:SF1">
    <property type="entry name" value="CILIA- AND FLAGELLA-ASSOCIATED PROTEIN 119"/>
    <property type="match status" value="1"/>
</dbReference>
<comment type="caution">
    <text evidence="2">The sequence shown here is derived from an EMBL/GenBank/DDBJ whole genome shotgun (WGS) entry which is preliminary data.</text>
</comment>
<feature type="region of interest" description="Disordered" evidence="1">
    <location>
        <begin position="159"/>
        <end position="257"/>
    </location>
</feature>
<reference evidence="2 3" key="1">
    <citation type="journal article" date="2019" name="Sci. Rep.">
        <title>Comparative genomics of chytrid fungi reveal insights into the obligate biotrophic and pathogenic lifestyle of Synchytrium endobioticum.</title>
        <authorList>
            <person name="van de Vossenberg B.T.L.H."/>
            <person name="Warris S."/>
            <person name="Nguyen H.D.T."/>
            <person name="van Gent-Pelzer M.P.E."/>
            <person name="Joly D.L."/>
            <person name="van de Geest H.C."/>
            <person name="Bonants P.J.M."/>
            <person name="Smith D.S."/>
            <person name="Levesque C.A."/>
            <person name="van der Lee T.A.J."/>
        </authorList>
    </citation>
    <scope>NUCLEOTIDE SEQUENCE [LARGE SCALE GENOMIC DNA]</scope>
    <source>
        <strain evidence="2 3">CBS 809.83</strain>
    </source>
</reference>
<dbReference type="PANTHER" id="PTHR28457">
    <property type="entry name" value="COILED-COIL DOMAIN-CONTAINING PROTEIN 189"/>
    <property type="match status" value="1"/>
</dbReference>
<gene>
    <name evidence="2" type="ORF">PhCBS80983_g02658</name>
</gene>
<name>A0A507E781_9FUNG</name>
<feature type="region of interest" description="Disordered" evidence="1">
    <location>
        <begin position="301"/>
        <end position="329"/>
    </location>
</feature>
<sequence>MQQVYDFYSIGPADEALRYLVSILNNGKEDPQRTLILMDFYFYTLRFAKSTNLSPEQASVFFSIMKTTHERTAASPFLHLEKDYEVFKDTLLRHSVHRPPFSQKIFSLAEAKAIDEYAVNTYFRHYLMYKYAFTKKLRLNLSIDNDTPDVAHIAIPPVPVLGADKGEGAATPTTEDVVEKETPVDEASVQPPEQTIEKAEGSQDAPVRESAVPPTNEAPQPEKEEPQPTIPHADSGEHVQKETQQATAEDSISEVPRPTIQEIAAKELAAFVTQTLQSKMDELRKSLMTKLQVQEDQMAGKLKRLEEKDGGGDEKLASAKGKDAKGKKK</sequence>
<accession>A0A507E781</accession>
<dbReference type="Proteomes" id="UP000318582">
    <property type="component" value="Unassembled WGS sequence"/>
</dbReference>
<evidence type="ECO:0000313" key="2">
    <source>
        <dbReference type="EMBL" id="TPX59155.1"/>
    </source>
</evidence>
<feature type="compositionally biased region" description="Basic and acidic residues" evidence="1">
    <location>
        <begin position="303"/>
        <end position="329"/>
    </location>
</feature>